<evidence type="ECO:0000313" key="2">
    <source>
        <dbReference type="EMBL" id="MBW4561466.1"/>
    </source>
</evidence>
<dbReference type="Proteomes" id="UP000715781">
    <property type="component" value="Unassembled WGS sequence"/>
</dbReference>
<dbReference type="InterPro" id="IPR051678">
    <property type="entry name" value="AGP_Transferase"/>
</dbReference>
<accession>A0A951UFS0</accession>
<reference evidence="2" key="1">
    <citation type="submission" date="2021-05" db="EMBL/GenBank/DDBJ databases">
        <authorList>
            <person name="Pietrasiak N."/>
            <person name="Ward R."/>
            <person name="Stajich J.E."/>
            <person name="Kurbessoian T."/>
        </authorList>
    </citation>
    <scope>NUCLEOTIDE SEQUENCE</scope>
    <source>
        <strain evidence="2">JT2-VF2</strain>
    </source>
</reference>
<protein>
    <submittedName>
        <fullName evidence="2">Aminoglycoside phosphotransferase family protein</fullName>
    </submittedName>
</protein>
<feature type="domain" description="Aminoglycoside phosphotransferase" evidence="1">
    <location>
        <begin position="38"/>
        <end position="275"/>
    </location>
</feature>
<dbReference type="InterPro" id="IPR002575">
    <property type="entry name" value="Aminoglycoside_PTrfase"/>
</dbReference>
<dbReference type="AlphaFoldDB" id="A0A951UFS0"/>
<proteinExistence type="predicted"/>
<sequence>MVFSLSSHNVIQYLQDAGLCSSEDGASDESEPPNSSKNLNLLVKLIDNRKLLVKQERSNHNHETPHEFFNEWLFHQLLQQFPVIGNISAIASLVLHYDEENSILVRNYLSEYLELGSFYQNNDIFPQEIATAIGTTLAGLHRATFNRKEYRNFMATAPEGQFRYNFYNPAQGIESIQPEIFGMISTEALQFYIFSQRYESLESAIADLAYEWNPCCLTHNDLKLNNILVHSRWEQLDNCLVRVIDWEACAWGDPAFDLGTLIASYLEIWLSSLVVDPTLDLEESLRLAATPLEVLQPSILALIRAYLNAFPIILEYRSDFLLRVIQFAGLALIHEVQEMIKCRKHFDNANICMLQVAKNLLTMPEQAVLTVFGISQSEILKPMAKVHQLPQPEKEKQLVPLYYEKTRLRGC</sequence>
<organism evidence="2 3">
    <name type="scientific">Mojavia pulchra JT2-VF2</name>
    <dbReference type="NCBI Taxonomy" id="287848"/>
    <lineage>
        <taxon>Bacteria</taxon>
        <taxon>Bacillati</taxon>
        <taxon>Cyanobacteriota</taxon>
        <taxon>Cyanophyceae</taxon>
        <taxon>Nostocales</taxon>
        <taxon>Nostocaceae</taxon>
    </lineage>
</organism>
<reference evidence="2" key="2">
    <citation type="journal article" date="2022" name="Microbiol. Resour. Announc.">
        <title>Metagenome Sequencing to Explore Phylogenomics of Terrestrial Cyanobacteria.</title>
        <authorList>
            <person name="Ward R.D."/>
            <person name="Stajich J.E."/>
            <person name="Johansen J.R."/>
            <person name="Huntemann M."/>
            <person name="Clum A."/>
            <person name="Foster B."/>
            <person name="Foster B."/>
            <person name="Roux S."/>
            <person name="Palaniappan K."/>
            <person name="Varghese N."/>
            <person name="Mukherjee S."/>
            <person name="Reddy T.B.K."/>
            <person name="Daum C."/>
            <person name="Copeland A."/>
            <person name="Chen I.A."/>
            <person name="Ivanova N.N."/>
            <person name="Kyrpides N.C."/>
            <person name="Shapiro N."/>
            <person name="Eloe-Fadrosh E.A."/>
            <person name="Pietrasiak N."/>
        </authorList>
    </citation>
    <scope>NUCLEOTIDE SEQUENCE</scope>
    <source>
        <strain evidence="2">JT2-VF2</strain>
    </source>
</reference>
<dbReference type="Gene3D" id="3.90.1200.10">
    <property type="match status" value="1"/>
</dbReference>
<dbReference type="Pfam" id="PF01636">
    <property type="entry name" value="APH"/>
    <property type="match status" value="1"/>
</dbReference>
<evidence type="ECO:0000259" key="1">
    <source>
        <dbReference type="Pfam" id="PF01636"/>
    </source>
</evidence>
<dbReference type="InterPro" id="IPR011009">
    <property type="entry name" value="Kinase-like_dom_sf"/>
</dbReference>
<dbReference type="EMBL" id="JAHHHN010000004">
    <property type="protein sequence ID" value="MBW4561466.1"/>
    <property type="molecule type" value="Genomic_DNA"/>
</dbReference>
<comment type="caution">
    <text evidence="2">The sequence shown here is derived from an EMBL/GenBank/DDBJ whole genome shotgun (WGS) entry which is preliminary data.</text>
</comment>
<name>A0A951UFS0_9NOST</name>
<dbReference type="SUPFAM" id="SSF56112">
    <property type="entry name" value="Protein kinase-like (PK-like)"/>
    <property type="match status" value="1"/>
</dbReference>
<dbReference type="PANTHER" id="PTHR21310">
    <property type="entry name" value="AMINOGLYCOSIDE PHOSPHOTRANSFERASE-RELATED-RELATED"/>
    <property type="match status" value="1"/>
</dbReference>
<evidence type="ECO:0000313" key="3">
    <source>
        <dbReference type="Proteomes" id="UP000715781"/>
    </source>
</evidence>
<gene>
    <name evidence="2" type="ORF">KME32_09975</name>
</gene>